<comment type="function">
    <text evidence="6">Toxic component of a toxin-antitoxin (TA) system. An RNase.</text>
</comment>
<name>A0A7W0IB15_9ACTN</name>
<comment type="similarity">
    <text evidence="6">Belongs to the PINc/VapC protein family.</text>
</comment>
<evidence type="ECO:0000256" key="1">
    <source>
        <dbReference type="ARBA" id="ARBA00022649"/>
    </source>
</evidence>
<dbReference type="Gene3D" id="3.40.50.1010">
    <property type="entry name" value="5'-nuclease"/>
    <property type="match status" value="1"/>
</dbReference>
<evidence type="ECO:0000256" key="6">
    <source>
        <dbReference type="HAMAP-Rule" id="MF_00265"/>
    </source>
</evidence>
<keyword evidence="2 6" id="KW-0540">Nuclease</keyword>
<evidence type="ECO:0000256" key="4">
    <source>
        <dbReference type="ARBA" id="ARBA00022801"/>
    </source>
</evidence>
<reference evidence="8 9" key="1">
    <citation type="submission" date="2020-07" db="EMBL/GenBank/DDBJ databases">
        <title>Streptomyces isolated from Indian soil.</title>
        <authorList>
            <person name="Mandal S."/>
            <person name="Maiti P.K."/>
        </authorList>
    </citation>
    <scope>NUCLEOTIDE SEQUENCE [LARGE SCALE GENOMIC DNA]</scope>
    <source>
        <strain evidence="8 9">PSKA28</strain>
    </source>
</reference>
<dbReference type="HAMAP" id="MF_00265">
    <property type="entry name" value="VapC_Nob1"/>
    <property type="match status" value="1"/>
</dbReference>
<keyword evidence="6" id="KW-0800">Toxin</keyword>
<dbReference type="InterPro" id="IPR002716">
    <property type="entry name" value="PIN_dom"/>
</dbReference>
<sequence>MIAVADTSGLLTLFNRSDPDHHTARKAADQCGFLVATPLALTEVHQVATSRAGRAAADGILRSLTARVRQMRLVLASMTPEILDAALSVRARYASLDLDLDLVDAVNVALAAEYDTDAVLTRDIRDFRTARPLGGRHTHFRILPDDL</sequence>
<organism evidence="8 9">
    <name type="scientific">Streptomyces himalayensis subsp. himalayensis</name>
    <dbReference type="NCBI Taxonomy" id="2756131"/>
    <lineage>
        <taxon>Bacteria</taxon>
        <taxon>Bacillati</taxon>
        <taxon>Actinomycetota</taxon>
        <taxon>Actinomycetes</taxon>
        <taxon>Kitasatosporales</taxon>
        <taxon>Streptomycetaceae</taxon>
        <taxon>Streptomyces</taxon>
        <taxon>Streptomyces himalayensis</taxon>
    </lineage>
</organism>
<dbReference type="GO" id="GO:0004540">
    <property type="term" value="F:RNA nuclease activity"/>
    <property type="evidence" value="ECO:0007669"/>
    <property type="project" value="InterPro"/>
</dbReference>
<dbReference type="GO" id="GO:0090729">
    <property type="term" value="F:toxin activity"/>
    <property type="evidence" value="ECO:0007669"/>
    <property type="project" value="UniProtKB-KW"/>
</dbReference>
<dbReference type="Proteomes" id="UP000545761">
    <property type="component" value="Unassembled WGS sequence"/>
</dbReference>
<accession>A0A7W0IB15</accession>
<feature type="binding site" evidence="6">
    <location>
        <position position="104"/>
    </location>
    <ligand>
        <name>Mg(2+)</name>
        <dbReference type="ChEBI" id="CHEBI:18420"/>
    </ligand>
</feature>
<keyword evidence="5 6" id="KW-0460">Magnesium</keyword>
<dbReference type="GO" id="GO:0016787">
    <property type="term" value="F:hydrolase activity"/>
    <property type="evidence" value="ECO:0007669"/>
    <property type="project" value="UniProtKB-KW"/>
</dbReference>
<evidence type="ECO:0000313" key="8">
    <source>
        <dbReference type="EMBL" id="MBA2948696.1"/>
    </source>
</evidence>
<dbReference type="EC" id="3.1.-.-" evidence="6"/>
<comment type="caution">
    <text evidence="8">The sequence shown here is derived from an EMBL/GenBank/DDBJ whole genome shotgun (WGS) entry which is preliminary data.</text>
</comment>
<dbReference type="InterPro" id="IPR029060">
    <property type="entry name" value="PIN-like_dom_sf"/>
</dbReference>
<dbReference type="RefSeq" id="WP_181659642.1">
    <property type="nucleotide sequence ID" value="NZ_JACEHE010000015.1"/>
</dbReference>
<keyword evidence="1 6" id="KW-1277">Toxin-antitoxin system</keyword>
<evidence type="ECO:0000259" key="7">
    <source>
        <dbReference type="Pfam" id="PF01850"/>
    </source>
</evidence>
<evidence type="ECO:0000313" key="9">
    <source>
        <dbReference type="Proteomes" id="UP000545761"/>
    </source>
</evidence>
<protein>
    <recommendedName>
        <fullName evidence="6">Ribonuclease VapC</fullName>
        <shortName evidence="6">RNase VapC</shortName>
        <ecNumber evidence="6">3.1.-.-</ecNumber>
    </recommendedName>
    <alternativeName>
        <fullName evidence="6">Toxin VapC</fullName>
    </alternativeName>
</protein>
<dbReference type="AlphaFoldDB" id="A0A7W0IB15"/>
<dbReference type="Pfam" id="PF01850">
    <property type="entry name" value="PIN"/>
    <property type="match status" value="1"/>
</dbReference>
<dbReference type="GO" id="GO:0000287">
    <property type="term" value="F:magnesium ion binding"/>
    <property type="evidence" value="ECO:0007669"/>
    <property type="project" value="UniProtKB-UniRule"/>
</dbReference>
<evidence type="ECO:0000256" key="3">
    <source>
        <dbReference type="ARBA" id="ARBA00022723"/>
    </source>
</evidence>
<feature type="binding site" evidence="6">
    <location>
        <position position="6"/>
    </location>
    <ligand>
        <name>Mg(2+)</name>
        <dbReference type="ChEBI" id="CHEBI:18420"/>
    </ligand>
</feature>
<dbReference type="SUPFAM" id="SSF88723">
    <property type="entry name" value="PIN domain-like"/>
    <property type="match status" value="1"/>
</dbReference>
<comment type="cofactor">
    <cofactor evidence="6">
        <name>Mg(2+)</name>
        <dbReference type="ChEBI" id="CHEBI:18420"/>
    </cofactor>
</comment>
<evidence type="ECO:0000256" key="2">
    <source>
        <dbReference type="ARBA" id="ARBA00022722"/>
    </source>
</evidence>
<gene>
    <name evidence="6" type="primary">vapC</name>
    <name evidence="8" type="ORF">H1D24_23445</name>
</gene>
<keyword evidence="4 6" id="KW-0378">Hydrolase</keyword>
<dbReference type="EMBL" id="JACEHE010000015">
    <property type="protein sequence ID" value="MBA2948696.1"/>
    <property type="molecule type" value="Genomic_DNA"/>
</dbReference>
<evidence type="ECO:0000256" key="5">
    <source>
        <dbReference type="ARBA" id="ARBA00022842"/>
    </source>
</evidence>
<proteinExistence type="inferred from homology"/>
<dbReference type="InterPro" id="IPR022907">
    <property type="entry name" value="VapC_family"/>
</dbReference>
<feature type="domain" description="PIN" evidence="7">
    <location>
        <begin position="4"/>
        <end position="128"/>
    </location>
</feature>
<keyword evidence="3 6" id="KW-0479">Metal-binding</keyword>